<accession>A0A501X0D9</accession>
<dbReference type="EMBL" id="VFRP01000001">
    <property type="protein sequence ID" value="TPE53817.1"/>
    <property type="molecule type" value="Genomic_DNA"/>
</dbReference>
<comment type="caution">
    <text evidence="2">The sequence shown here is derived from an EMBL/GenBank/DDBJ whole genome shotgun (WGS) entry which is preliminary data.</text>
</comment>
<sequence length="79" mass="8869">MDLKDIRAHAKEDLRRGLSVPLEDRVIGALVAMPFAGFLGIWWNALTWWPNMLTFALTVLVWLPMAAWVAGHLDRANAA</sequence>
<evidence type="ECO:0000313" key="2">
    <source>
        <dbReference type="EMBL" id="TPE53817.1"/>
    </source>
</evidence>
<gene>
    <name evidence="2" type="ORF">FJM51_01865</name>
</gene>
<keyword evidence="3" id="KW-1185">Reference proteome</keyword>
<organism evidence="2 3">
    <name type="scientific">Amaricoccus solimangrovi</name>
    <dbReference type="NCBI Taxonomy" id="2589815"/>
    <lineage>
        <taxon>Bacteria</taxon>
        <taxon>Pseudomonadati</taxon>
        <taxon>Pseudomonadota</taxon>
        <taxon>Alphaproteobacteria</taxon>
        <taxon>Rhodobacterales</taxon>
        <taxon>Paracoccaceae</taxon>
        <taxon>Amaricoccus</taxon>
    </lineage>
</organism>
<name>A0A501X0D9_9RHOB</name>
<keyword evidence="1" id="KW-0472">Membrane</keyword>
<dbReference type="AlphaFoldDB" id="A0A501X0D9"/>
<feature type="transmembrane region" description="Helical" evidence="1">
    <location>
        <begin position="52"/>
        <end position="73"/>
    </location>
</feature>
<keyword evidence="1" id="KW-1133">Transmembrane helix</keyword>
<dbReference type="RefSeq" id="WP_140452396.1">
    <property type="nucleotide sequence ID" value="NZ_VFRP01000001.1"/>
</dbReference>
<evidence type="ECO:0000256" key="1">
    <source>
        <dbReference type="SAM" id="Phobius"/>
    </source>
</evidence>
<proteinExistence type="predicted"/>
<feature type="transmembrane region" description="Helical" evidence="1">
    <location>
        <begin position="26"/>
        <end position="46"/>
    </location>
</feature>
<dbReference type="Proteomes" id="UP000319255">
    <property type="component" value="Unassembled WGS sequence"/>
</dbReference>
<evidence type="ECO:0000313" key="3">
    <source>
        <dbReference type="Proteomes" id="UP000319255"/>
    </source>
</evidence>
<protein>
    <submittedName>
        <fullName evidence="2">Uncharacterized protein</fullName>
    </submittedName>
</protein>
<reference evidence="2 3" key="1">
    <citation type="submission" date="2019-06" db="EMBL/GenBank/DDBJ databases">
        <title>A novel bacterium of genus Amaricoccus, isolated from marine sediment.</title>
        <authorList>
            <person name="Huang H."/>
            <person name="Mo K."/>
            <person name="Hu Y."/>
        </authorList>
    </citation>
    <scope>NUCLEOTIDE SEQUENCE [LARGE SCALE GENOMIC DNA]</scope>
    <source>
        <strain evidence="2 3">HB172011</strain>
    </source>
</reference>
<keyword evidence="1" id="KW-0812">Transmembrane</keyword>